<keyword evidence="2" id="KW-0238">DNA-binding</keyword>
<dbReference type="KEGG" id="ssl:SS1G_13117"/>
<evidence type="ECO:0000313" key="5">
    <source>
        <dbReference type="EMBL" id="APA07321.1"/>
    </source>
</evidence>
<evidence type="ECO:0000313" key="6">
    <source>
        <dbReference type="Proteomes" id="UP000177798"/>
    </source>
</evidence>
<dbReference type="PANTHER" id="PTHR19303">
    <property type="entry name" value="TRANSPOSON"/>
    <property type="match status" value="1"/>
</dbReference>
<proteinExistence type="predicted"/>
<gene>
    <name evidence="5" type="ORF">sscle_02g020910</name>
</gene>
<dbReference type="InterPro" id="IPR009057">
    <property type="entry name" value="Homeodomain-like_sf"/>
</dbReference>
<dbReference type="InterPro" id="IPR007889">
    <property type="entry name" value="HTH_Psq"/>
</dbReference>
<dbReference type="SUPFAM" id="SSF46689">
    <property type="entry name" value="Homeodomain-like"/>
    <property type="match status" value="1"/>
</dbReference>
<feature type="domain" description="HTH CENPB-type" evidence="4">
    <location>
        <begin position="51"/>
        <end position="120"/>
    </location>
</feature>
<keyword evidence="3" id="KW-0539">Nucleus</keyword>
<dbReference type="Gene3D" id="1.10.10.60">
    <property type="entry name" value="Homeodomain-like"/>
    <property type="match status" value="1"/>
</dbReference>
<evidence type="ECO:0000259" key="4">
    <source>
        <dbReference type="PROSITE" id="PS51253"/>
    </source>
</evidence>
<evidence type="ECO:0000256" key="2">
    <source>
        <dbReference type="ARBA" id="ARBA00023125"/>
    </source>
</evidence>
<dbReference type="VEuPathDB" id="FungiDB:sscle_02g020910"/>
<dbReference type="Pfam" id="PF03184">
    <property type="entry name" value="DDE_1"/>
    <property type="match status" value="1"/>
</dbReference>
<name>A0A1D9PX93_SCLS1</name>
<dbReference type="OMA" id="ARANDIY"/>
<dbReference type="InterPro" id="IPR004875">
    <property type="entry name" value="DDE_SF_endonuclease_dom"/>
</dbReference>
<evidence type="ECO:0000256" key="1">
    <source>
        <dbReference type="ARBA" id="ARBA00004123"/>
    </source>
</evidence>
<dbReference type="PANTHER" id="PTHR19303:SF62">
    <property type="entry name" value="HTH CENPB-TYPE DOMAIN-CONTAINING PROTEIN-RELATED"/>
    <property type="match status" value="1"/>
</dbReference>
<dbReference type="AlphaFoldDB" id="A0A1D9PX93"/>
<sequence>MQSNNKEAQILLAIEAIRKDKKLSIRKAAKLYNISHTTLIRRMNGLTPRTEFRPKSHNLTDLEEEVLIQYILDMDERGFSPRISDVEDMANYILETRGVKKVGKLWAHRFVKRHTELKTRFNRVYDFQRALCEDSELIERWFRLVSNMRAKYGILDCDFYNFDETGFMMGQISSHIVVTKADRYGRSKAIQPGNREWATAIICVDGEGHNIPPFLIVKGEYHLSNWYIEGDLPYDWLIKPTTNGWTDNETGLEWIKHFNKHTESRKVGRYRMLVLDGHESHKSPAFQKYCKEHNIILLSLPPHSSHLTQPLDISCFGPLKRSYSRQIENFIKAHITHITKTEFFQAFKAAYIEAISISNGKAGFRGAGLIPFNPEIVLSKLDIRIRTPSNRSISADPDIWQSQTPHNPTEALSQSTLVKSRIARHQGSSPTPIFETVAALAKGTELLAYTNTLLTAEIHNLRKANEALSKCRRVKKALIRKGGALSVGNGHDILEQENVDDQIRRDEYTNDDSSTRRQATIRRCSKCGSTSHNARTCQLDPALTDP</sequence>
<accession>A0A1D9PX93</accession>
<dbReference type="Gene3D" id="3.30.420.10">
    <property type="entry name" value="Ribonuclease H-like superfamily/Ribonuclease H"/>
    <property type="match status" value="1"/>
</dbReference>
<dbReference type="OrthoDB" id="5420958at2759"/>
<dbReference type="SMART" id="SM00674">
    <property type="entry name" value="CENPB"/>
    <property type="match status" value="1"/>
</dbReference>
<dbReference type="Proteomes" id="UP000177798">
    <property type="component" value="Chromosome 2"/>
</dbReference>
<dbReference type="Pfam" id="PF05225">
    <property type="entry name" value="HTH_psq"/>
    <property type="match status" value="1"/>
</dbReference>
<organism evidence="5 6">
    <name type="scientific">Sclerotinia sclerotiorum (strain ATCC 18683 / 1980 / Ss-1)</name>
    <name type="common">White mold</name>
    <name type="synonym">Whetzelinia sclerotiorum</name>
    <dbReference type="NCBI Taxonomy" id="665079"/>
    <lineage>
        <taxon>Eukaryota</taxon>
        <taxon>Fungi</taxon>
        <taxon>Dikarya</taxon>
        <taxon>Ascomycota</taxon>
        <taxon>Pezizomycotina</taxon>
        <taxon>Leotiomycetes</taxon>
        <taxon>Helotiales</taxon>
        <taxon>Sclerotiniaceae</taxon>
        <taxon>Sclerotinia</taxon>
    </lineage>
</organism>
<dbReference type="GO" id="GO:0005634">
    <property type="term" value="C:nucleus"/>
    <property type="evidence" value="ECO:0007669"/>
    <property type="project" value="UniProtKB-SubCell"/>
</dbReference>
<dbReference type="InterPro" id="IPR006600">
    <property type="entry name" value="HTH_CenpB_DNA-bd_dom"/>
</dbReference>
<dbReference type="InterPro" id="IPR050863">
    <property type="entry name" value="CenT-Element_Derived"/>
</dbReference>
<protein>
    <recommendedName>
        <fullName evidence="4">HTH CENPB-type domain-containing protein</fullName>
    </recommendedName>
</protein>
<dbReference type="PROSITE" id="PS51253">
    <property type="entry name" value="HTH_CENPB"/>
    <property type="match status" value="1"/>
</dbReference>
<reference evidence="6" key="1">
    <citation type="journal article" date="2017" name="Genome Biol. Evol.">
        <title>The complete genome sequence of the phytopathogenic fungus Sclerotinia sclerotiorum reveals insights into the genome architecture of broad host range pathogens.</title>
        <authorList>
            <person name="Derbyshire M."/>
            <person name="Denton-Giles M."/>
            <person name="Hegedus D."/>
            <person name="Seifbarghy S."/>
            <person name="Rollins J."/>
            <person name="van Kan J."/>
            <person name="Seidl M.F."/>
            <person name="Faino L."/>
            <person name="Mbengue M."/>
            <person name="Navaud O."/>
            <person name="Raffaele S."/>
            <person name="Hammond-Kosack K."/>
            <person name="Heard S."/>
            <person name="Oliver R."/>
        </authorList>
    </citation>
    <scope>NUCLEOTIDE SEQUENCE [LARGE SCALE GENOMIC DNA]</scope>
    <source>
        <strain evidence="6">ATCC 18683 / 1980 / Ss-1</strain>
    </source>
</reference>
<dbReference type="GO" id="GO:0003677">
    <property type="term" value="F:DNA binding"/>
    <property type="evidence" value="ECO:0007669"/>
    <property type="project" value="UniProtKB-KW"/>
</dbReference>
<dbReference type="InterPro" id="IPR036397">
    <property type="entry name" value="RNaseH_sf"/>
</dbReference>
<comment type="subcellular location">
    <subcellularLocation>
        <location evidence="1">Nucleus</location>
    </subcellularLocation>
</comment>
<dbReference type="Pfam" id="PF03221">
    <property type="entry name" value="HTH_Tnp_Tc5"/>
    <property type="match status" value="1"/>
</dbReference>
<dbReference type="RefSeq" id="XP_001586024.1">
    <property type="nucleotide sequence ID" value="XM_001585974.1"/>
</dbReference>
<evidence type="ECO:0000256" key="3">
    <source>
        <dbReference type="ARBA" id="ARBA00023242"/>
    </source>
</evidence>
<dbReference type="EMBL" id="CP017815">
    <property type="protein sequence ID" value="APA07321.1"/>
    <property type="molecule type" value="Genomic_DNA"/>
</dbReference>